<dbReference type="EMBL" id="AP022839">
    <property type="protein sequence ID" value="BCA94670.1"/>
    <property type="molecule type" value="Genomic_DNA"/>
</dbReference>
<gene>
    <name evidence="1" type="ORF">TUM19329_10310</name>
</gene>
<protein>
    <submittedName>
        <fullName evidence="1">Heme-binding protein</fullName>
    </submittedName>
</protein>
<dbReference type="Pfam" id="PF04832">
    <property type="entry name" value="SOUL"/>
    <property type="match status" value="1"/>
</dbReference>
<evidence type="ECO:0000313" key="2">
    <source>
        <dbReference type="Proteomes" id="UP000502894"/>
    </source>
</evidence>
<dbReference type="Gene3D" id="3.20.80.10">
    <property type="entry name" value="Regulatory factor, effector binding domain"/>
    <property type="match status" value="1"/>
</dbReference>
<keyword evidence="2" id="KW-1185">Reference proteome</keyword>
<dbReference type="AlphaFoldDB" id="A0A6F8T3D5"/>
<sequence>MNKYIVTTLLLLLLLVTAYFAFYFYSMRNVKEPKYSVSEKSGSIEIRVYQPMIIAEVSLSGNADETITRGFRLLADYIFGNNITMTSPITQQKSTKIAMTAPVMQQQSDKQQWKIRFVMPEEYTIESLPKPNNNQVKIRQVPPKKMVVIQFSGTRSNELIDKNLLVLDEFIKANQLQVIGEPLFAFYNPPWTLPIMKRNEIMYELVE</sequence>
<accession>A0A6F8T3D5</accession>
<dbReference type="PANTHER" id="PTHR11220">
    <property type="entry name" value="HEME-BINDING PROTEIN-RELATED"/>
    <property type="match status" value="1"/>
</dbReference>
<dbReference type="RefSeq" id="WP_197933213.1">
    <property type="nucleotide sequence ID" value="NZ_AP022839.1"/>
</dbReference>
<dbReference type="PANTHER" id="PTHR11220:SF58">
    <property type="entry name" value="SOUL HEME-BINDING FAMILY PROTEIN"/>
    <property type="match status" value="1"/>
</dbReference>
<evidence type="ECO:0000313" key="1">
    <source>
        <dbReference type="EMBL" id="BCA94670.1"/>
    </source>
</evidence>
<organism evidence="1 2">
    <name type="scientific">Legionella antarctica</name>
    <dbReference type="NCBI Taxonomy" id="2708020"/>
    <lineage>
        <taxon>Bacteria</taxon>
        <taxon>Pseudomonadati</taxon>
        <taxon>Pseudomonadota</taxon>
        <taxon>Gammaproteobacteria</taxon>
        <taxon>Legionellales</taxon>
        <taxon>Legionellaceae</taxon>
        <taxon>Legionella</taxon>
    </lineage>
</organism>
<dbReference type="SUPFAM" id="SSF55136">
    <property type="entry name" value="Probable bacterial effector-binding domain"/>
    <property type="match status" value="1"/>
</dbReference>
<name>A0A6F8T3D5_9GAMM</name>
<dbReference type="Proteomes" id="UP000502894">
    <property type="component" value="Chromosome"/>
</dbReference>
<dbReference type="InterPro" id="IPR011256">
    <property type="entry name" value="Reg_factor_effector_dom_sf"/>
</dbReference>
<reference evidence="1" key="1">
    <citation type="journal article" date="2020" name="Microbiol. Resour. Announc.">
        <title>Complete Genome Sequence of Novel Psychrotolerant Legionella Strain TUM19329, Isolated from Antarctic Lake Sediment.</title>
        <authorList>
            <person name="Shimada S."/>
            <person name="Nakai R."/>
            <person name="Aoki K."/>
            <person name="Shimoeda N."/>
            <person name="Ohno G."/>
            <person name="Miyazaki Y."/>
            <person name="Kudoh S."/>
            <person name="Imura S."/>
            <person name="Watanabe K."/>
            <person name="Ishii Y."/>
            <person name="Tateda K."/>
        </authorList>
    </citation>
    <scope>NUCLEOTIDE SEQUENCE [LARGE SCALE GENOMIC DNA]</scope>
    <source>
        <strain evidence="1">TUM19329</strain>
    </source>
</reference>
<dbReference type="InterPro" id="IPR006917">
    <property type="entry name" value="SOUL_heme-bd"/>
</dbReference>
<proteinExistence type="predicted"/>
<dbReference type="KEGG" id="lant:TUM19329_10310"/>